<dbReference type="InterPro" id="IPR032854">
    <property type="entry name" value="ALKBH3"/>
</dbReference>
<protein>
    <submittedName>
        <fullName evidence="10">Alkylated DNA repair dioxygenase AlkB</fullName>
    </submittedName>
</protein>
<comment type="caution">
    <text evidence="10">The sequence shown here is derived from an EMBL/GenBank/DDBJ whole genome shotgun (WGS) entry which is preliminary data.</text>
</comment>
<dbReference type="EMBL" id="RJUK01000001">
    <property type="protein sequence ID" value="ROQ20092.1"/>
    <property type="molecule type" value="Genomic_DNA"/>
</dbReference>
<dbReference type="GO" id="GO:0016705">
    <property type="term" value="F:oxidoreductase activity, acting on paired donors, with incorporation or reduction of molecular oxygen"/>
    <property type="evidence" value="ECO:0007669"/>
    <property type="project" value="UniProtKB-ARBA"/>
</dbReference>
<keyword evidence="8" id="KW-0234">DNA repair</keyword>
<keyword evidence="3" id="KW-0227">DNA damage</keyword>
<feature type="domain" description="Fe2OG dioxygenase" evidence="9">
    <location>
        <begin position="110"/>
        <end position="209"/>
    </location>
</feature>
<evidence type="ECO:0000313" key="10">
    <source>
        <dbReference type="EMBL" id="ROQ20092.1"/>
    </source>
</evidence>
<comment type="cofactor">
    <cofactor evidence="1">
        <name>Fe(2+)</name>
        <dbReference type="ChEBI" id="CHEBI:29033"/>
    </cofactor>
</comment>
<dbReference type="InterPro" id="IPR037151">
    <property type="entry name" value="AlkB-like_sf"/>
</dbReference>
<evidence type="ECO:0000256" key="5">
    <source>
        <dbReference type="ARBA" id="ARBA00022964"/>
    </source>
</evidence>
<dbReference type="InterPro" id="IPR005123">
    <property type="entry name" value="Oxoglu/Fe-dep_dioxygenase_dom"/>
</dbReference>
<keyword evidence="4" id="KW-0460">Magnesium</keyword>
<evidence type="ECO:0000256" key="6">
    <source>
        <dbReference type="ARBA" id="ARBA00023002"/>
    </source>
</evidence>
<keyword evidence="6" id="KW-0560">Oxidoreductase</keyword>
<evidence type="ECO:0000256" key="4">
    <source>
        <dbReference type="ARBA" id="ARBA00022842"/>
    </source>
</evidence>
<dbReference type="AlphaFoldDB" id="A0A3N1NMP2"/>
<evidence type="ECO:0000313" key="11">
    <source>
        <dbReference type="Proteomes" id="UP000273643"/>
    </source>
</evidence>
<keyword evidence="2" id="KW-0479">Metal-binding</keyword>
<dbReference type="PANTHER" id="PTHR31212">
    <property type="entry name" value="ALPHA-KETOGLUTARATE-DEPENDENT DIOXYGENASE ALKB HOMOLOG 3"/>
    <property type="match status" value="1"/>
</dbReference>
<sequence length="216" mass="24663">MAAQQTSLFGDVADPEPEVLIREDGDVRLYRNWWTPEETRRLFDQLRTELAWQQTHIQMHGKRIPVPRLDVWYGDPGHPYRYSGVRFDPEPWTPTLEAIKSELERRQGLTFNSVLANLYRNGQDSVAWHADDEPELGRNPVIASLSLGSERRFALRHKTRKDLAPVRLDLPSGSLLVMAGTTQHFWQHQLAKTARAVGPRINLTFRTVFGAGDGGL</sequence>
<evidence type="ECO:0000256" key="1">
    <source>
        <dbReference type="ARBA" id="ARBA00001954"/>
    </source>
</evidence>
<name>A0A3N1NMP2_9GAMM</name>
<dbReference type="PANTHER" id="PTHR31212:SF4">
    <property type="entry name" value="ALPHA-KETOGLUTARATE-DEPENDENT DIOXYGENASE ALKB HOMOLOG 3"/>
    <property type="match status" value="1"/>
</dbReference>
<dbReference type="GO" id="GO:0046872">
    <property type="term" value="F:metal ion binding"/>
    <property type="evidence" value="ECO:0007669"/>
    <property type="project" value="UniProtKB-KW"/>
</dbReference>
<dbReference type="GO" id="GO:0140097">
    <property type="term" value="F:catalytic activity, acting on DNA"/>
    <property type="evidence" value="ECO:0007669"/>
    <property type="project" value="UniProtKB-ARBA"/>
</dbReference>
<keyword evidence="7" id="KW-0408">Iron</keyword>
<proteinExistence type="predicted"/>
<reference evidence="10 11" key="1">
    <citation type="submission" date="2018-11" db="EMBL/GenBank/DDBJ databases">
        <title>Genomic Encyclopedia of Type Strains, Phase IV (KMG-IV): sequencing the most valuable type-strain genomes for metagenomic binning, comparative biology and taxonomic classification.</title>
        <authorList>
            <person name="Goeker M."/>
        </authorList>
    </citation>
    <scope>NUCLEOTIDE SEQUENCE [LARGE SCALE GENOMIC DNA]</scope>
    <source>
        <strain evidence="10 11">DSM 16974</strain>
    </source>
</reference>
<evidence type="ECO:0000256" key="2">
    <source>
        <dbReference type="ARBA" id="ARBA00022723"/>
    </source>
</evidence>
<dbReference type="GO" id="GO:0016787">
    <property type="term" value="F:hydrolase activity"/>
    <property type="evidence" value="ECO:0007669"/>
    <property type="project" value="UniProtKB-ARBA"/>
</dbReference>
<evidence type="ECO:0000256" key="7">
    <source>
        <dbReference type="ARBA" id="ARBA00023004"/>
    </source>
</evidence>
<dbReference type="OrthoDB" id="190276at2"/>
<accession>A0A3N1NMP2</accession>
<organism evidence="10 11">
    <name type="scientific">Marinimicrobium koreense</name>
    <dbReference type="NCBI Taxonomy" id="306545"/>
    <lineage>
        <taxon>Bacteria</taxon>
        <taxon>Pseudomonadati</taxon>
        <taxon>Pseudomonadota</taxon>
        <taxon>Gammaproteobacteria</taxon>
        <taxon>Cellvibrionales</taxon>
        <taxon>Cellvibrionaceae</taxon>
        <taxon>Marinimicrobium</taxon>
    </lineage>
</organism>
<dbReference type="Gene3D" id="2.60.120.590">
    <property type="entry name" value="Alpha-ketoglutarate-dependent dioxygenase AlkB-like"/>
    <property type="match status" value="1"/>
</dbReference>
<dbReference type="GO" id="GO:0051213">
    <property type="term" value="F:dioxygenase activity"/>
    <property type="evidence" value="ECO:0007669"/>
    <property type="project" value="UniProtKB-KW"/>
</dbReference>
<dbReference type="GO" id="GO:0006307">
    <property type="term" value="P:DNA alkylation repair"/>
    <property type="evidence" value="ECO:0007669"/>
    <property type="project" value="InterPro"/>
</dbReference>
<dbReference type="RefSeq" id="WP_123637333.1">
    <property type="nucleotide sequence ID" value="NZ_RJUK01000001.1"/>
</dbReference>
<keyword evidence="11" id="KW-1185">Reference proteome</keyword>
<dbReference type="InterPro" id="IPR027450">
    <property type="entry name" value="AlkB-like"/>
</dbReference>
<gene>
    <name evidence="10" type="ORF">EDC38_0686</name>
</gene>
<dbReference type="Proteomes" id="UP000273643">
    <property type="component" value="Unassembled WGS sequence"/>
</dbReference>
<evidence type="ECO:0000256" key="8">
    <source>
        <dbReference type="ARBA" id="ARBA00023204"/>
    </source>
</evidence>
<dbReference type="Pfam" id="PF13532">
    <property type="entry name" value="2OG-FeII_Oxy_2"/>
    <property type="match status" value="1"/>
</dbReference>
<dbReference type="GO" id="GO:0032451">
    <property type="term" value="F:demethylase activity"/>
    <property type="evidence" value="ECO:0007669"/>
    <property type="project" value="UniProtKB-ARBA"/>
</dbReference>
<evidence type="ECO:0000256" key="3">
    <source>
        <dbReference type="ARBA" id="ARBA00022763"/>
    </source>
</evidence>
<evidence type="ECO:0000259" key="9">
    <source>
        <dbReference type="PROSITE" id="PS51471"/>
    </source>
</evidence>
<dbReference type="SUPFAM" id="SSF51197">
    <property type="entry name" value="Clavaminate synthase-like"/>
    <property type="match status" value="1"/>
</dbReference>
<dbReference type="PROSITE" id="PS51471">
    <property type="entry name" value="FE2OG_OXY"/>
    <property type="match status" value="1"/>
</dbReference>
<dbReference type="FunFam" id="2.60.120.590:FF:000004">
    <property type="entry name" value="DNA oxidative demethylase ALKBH2"/>
    <property type="match status" value="1"/>
</dbReference>
<keyword evidence="5 10" id="KW-0223">Dioxygenase</keyword>